<reference evidence="13" key="1">
    <citation type="journal article" date="2019" name="Int. J. Syst. Evol. Microbiol.">
        <title>The Global Catalogue of Microorganisms (GCM) 10K type strain sequencing project: providing services to taxonomists for standard genome sequencing and annotation.</title>
        <authorList>
            <consortium name="The Broad Institute Genomics Platform"/>
            <consortium name="The Broad Institute Genome Sequencing Center for Infectious Disease"/>
            <person name="Wu L."/>
            <person name="Ma J."/>
        </authorList>
    </citation>
    <scope>NUCLEOTIDE SEQUENCE [LARGE SCALE GENOMIC DNA]</scope>
    <source>
        <strain evidence="13">JCM 32105</strain>
    </source>
</reference>
<evidence type="ECO:0000256" key="4">
    <source>
        <dbReference type="ARBA" id="ARBA00022475"/>
    </source>
</evidence>
<keyword evidence="13" id="KW-1185">Reference proteome</keyword>
<keyword evidence="5" id="KW-0997">Cell inner membrane</keyword>
<evidence type="ECO:0000313" key="12">
    <source>
        <dbReference type="EMBL" id="GAA4466108.1"/>
    </source>
</evidence>
<proteinExistence type="inferred from homology"/>
<keyword evidence="10" id="KW-0732">Signal</keyword>
<evidence type="ECO:0000256" key="9">
    <source>
        <dbReference type="ARBA" id="ARBA00023136"/>
    </source>
</evidence>
<dbReference type="Proteomes" id="UP001500067">
    <property type="component" value="Unassembled WGS sequence"/>
</dbReference>
<sequence length="157" mass="17753">MMTRNIAALLLAMCAMHTAYAQLPANAMATIPTADNTIYDTVDVVAKPQFEMNRFLANSINYPDVARENDIQGRVIVRFVVNVDSTITDIEIMRSPHELLSAEVLRVVHNMPVWEPAKLNGRPVRSRFYLPVVFKLEGGRKKKHSKQKDTGEEGVWE</sequence>
<dbReference type="SUPFAM" id="SSF74653">
    <property type="entry name" value="TolA/TonB C-terminal domain"/>
    <property type="match status" value="1"/>
</dbReference>
<dbReference type="RefSeq" id="WP_345082342.1">
    <property type="nucleotide sequence ID" value="NZ_BAABFA010000011.1"/>
</dbReference>
<dbReference type="PANTHER" id="PTHR33446:SF2">
    <property type="entry name" value="PROTEIN TONB"/>
    <property type="match status" value="1"/>
</dbReference>
<evidence type="ECO:0000256" key="1">
    <source>
        <dbReference type="ARBA" id="ARBA00004383"/>
    </source>
</evidence>
<dbReference type="EMBL" id="BAABFA010000011">
    <property type="protein sequence ID" value="GAA4466108.1"/>
    <property type="molecule type" value="Genomic_DNA"/>
</dbReference>
<comment type="similarity">
    <text evidence="2">Belongs to the TonB family.</text>
</comment>
<evidence type="ECO:0000256" key="7">
    <source>
        <dbReference type="ARBA" id="ARBA00022927"/>
    </source>
</evidence>
<keyword evidence="3" id="KW-0813">Transport</keyword>
<dbReference type="NCBIfam" id="TIGR01352">
    <property type="entry name" value="tonB_Cterm"/>
    <property type="match status" value="1"/>
</dbReference>
<comment type="subcellular location">
    <subcellularLocation>
        <location evidence="1">Cell inner membrane</location>
        <topology evidence="1">Single-pass membrane protein</topology>
        <orientation evidence="1">Periplasmic side</orientation>
    </subcellularLocation>
</comment>
<keyword evidence="8" id="KW-1133">Transmembrane helix</keyword>
<evidence type="ECO:0000313" key="13">
    <source>
        <dbReference type="Proteomes" id="UP001500067"/>
    </source>
</evidence>
<evidence type="ECO:0000256" key="8">
    <source>
        <dbReference type="ARBA" id="ARBA00022989"/>
    </source>
</evidence>
<gene>
    <name evidence="12" type="ORF">GCM10023093_19580</name>
</gene>
<feature type="chain" id="PRO_5045472605" description="TonB C-terminal domain-containing protein" evidence="10">
    <location>
        <begin position="22"/>
        <end position="157"/>
    </location>
</feature>
<evidence type="ECO:0000256" key="6">
    <source>
        <dbReference type="ARBA" id="ARBA00022692"/>
    </source>
</evidence>
<keyword evidence="6" id="KW-0812">Transmembrane</keyword>
<dbReference type="PROSITE" id="PS52015">
    <property type="entry name" value="TONB_CTD"/>
    <property type="match status" value="1"/>
</dbReference>
<evidence type="ECO:0000256" key="3">
    <source>
        <dbReference type="ARBA" id="ARBA00022448"/>
    </source>
</evidence>
<dbReference type="PANTHER" id="PTHR33446">
    <property type="entry name" value="PROTEIN TONB-RELATED"/>
    <property type="match status" value="1"/>
</dbReference>
<evidence type="ECO:0000259" key="11">
    <source>
        <dbReference type="PROSITE" id="PS52015"/>
    </source>
</evidence>
<dbReference type="Pfam" id="PF03544">
    <property type="entry name" value="TonB_C"/>
    <property type="match status" value="1"/>
</dbReference>
<accession>A0ABP8NIP8</accession>
<dbReference type="InterPro" id="IPR037682">
    <property type="entry name" value="TonB_C"/>
</dbReference>
<evidence type="ECO:0000256" key="5">
    <source>
        <dbReference type="ARBA" id="ARBA00022519"/>
    </source>
</evidence>
<comment type="caution">
    <text evidence="12">The sequence shown here is derived from an EMBL/GenBank/DDBJ whole genome shotgun (WGS) entry which is preliminary data.</text>
</comment>
<organism evidence="12 13">
    <name type="scientific">Nemorincola caseinilytica</name>
    <dbReference type="NCBI Taxonomy" id="2054315"/>
    <lineage>
        <taxon>Bacteria</taxon>
        <taxon>Pseudomonadati</taxon>
        <taxon>Bacteroidota</taxon>
        <taxon>Chitinophagia</taxon>
        <taxon>Chitinophagales</taxon>
        <taxon>Chitinophagaceae</taxon>
        <taxon>Nemorincola</taxon>
    </lineage>
</organism>
<feature type="domain" description="TonB C-terminal" evidence="11">
    <location>
        <begin position="47"/>
        <end position="143"/>
    </location>
</feature>
<keyword evidence="9" id="KW-0472">Membrane</keyword>
<dbReference type="InterPro" id="IPR006260">
    <property type="entry name" value="TonB/TolA_C"/>
</dbReference>
<evidence type="ECO:0000256" key="2">
    <source>
        <dbReference type="ARBA" id="ARBA00006555"/>
    </source>
</evidence>
<feature type="signal peptide" evidence="10">
    <location>
        <begin position="1"/>
        <end position="21"/>
    </location>
</feature>
<dbReference type="Gene3D" id="3.30.1150.10">
    <property type="match status" value="1"/>
</dbReference>
<evidence type="ECO:0000256" key="10">
    <source>
        <dbReference type="SAM" id="SignalP"/>
    </source>
</evidence>
<protein>
    <recommendedName>
        <fullName evidence="11">TonB C-terminal domain-containing protein</fullName>
    </recommendedName>
</protein>
<keyword evidence="4" id="KW-1003">Cell membrane</keyword>
<dbReference type="InterPro" id="IPR051045">
    <property type="entry name" value="TonB-dependent_transducer"/>
</dbReference>
<keyword evidence="7" id="KW-0653">Protein transport</keyword>
<name>A0ABP8NIP8_9BACT</name>